<evidence type="ECO:0000313" key="1">
    <source>
        <dbReference type="EMBL" id="KAI7955396.1"/>
    </source>
</evidence>
<reference evidence="2" key="2">
    <citation type="journal article" date="2018" name="Mol. Plant Microbe Interact.">
        <title>Genome sequence resources for the wheat stripe rust pathogen (Puccinia striiformis f. sp. tritici) and the barley stripe rust pathogen (Puccinia striiformis f. sp. hordei).</title>
        <authorList>
            <person name="Xia C."/>
            <person name="Wang M."/>
            <person name="Yin C."/>
            <person name="Cornejo O.E."/>
            <person name="Hulbert S.H."/>
            <person name="Chen X."/>
        </authorList>
    </citation>
    <scope>NUCLEOTIDE SEQUENCE [LARGE SCALE GENOMIC DNA]</scope>
    <source>
        <strain evidence="2">93-210</strain>
    </source>
</reference>
<dbReference type="EMBL" id="CM045869">
    <property type="protein sequence ID" value="KAI7955396.1"/>
    <property type="molecule type" value="Genomic_DNA"/>
</dbReference>
<reference evidence="2" key="1">
    <citation type="journal article" date="2018" name="BMC Genomics">
        <title>Genomic insights into host adaptation between the wheat stripe rust pathogen (Puccinia striiformis f. sp. tritici) and the barley stripe rust pathogen (Puccinia striiformis f. sp. hordei).</title>
        <authorList>
            <person name="Xia C."/>
            <person name="Wang M."/>
            <person name="Yin C."/>
            <person name="Cornejo O.E."/>
            <person name="Hulbert S.H."/>
            <person name="Chen X."/>
        </authorList>
    </citation>
    <scope>NUCLEOTIDE SEQUENCE [LARGE SCALE GENOMIC DNA]</scope>
    <source>
        <strain evidence="2">93-210</strain>
    </source>
</reference>
<reference evidence="1 2" key="3">
    <citation type="journal article" date="2022" name="Microbiol. Spectr.">
        <title>Folding features and dynamics of 3D genome architecture in plant fungal pathogens.</title>
        <authorList>
            <person name="Xia C."/>
        </authorList>
    </citation>
    <scope>NUCLEOTIDE SEQUENCE [LARGE SCALE GENOMIC DNA]</scope>
    <source>
        <strain evidence="1 2">93-210</strain>
    </source>
</reference>
<name>A0ACC0ELC2_9BASI</name>
<organism evidence="1 2">
    <name type="scientific">Puccinia striiformis f. sp. tritici</name>
    <dbReference type="NCBI Taxonomy" id="168172"/>
    <lineage>
        <taxon>Eukaryota</taxon>
        <taxon>Fungi</taxon>
        <taxon>Dikarya</taxon>
        <taxon>Basidiomycota</taxon>
        <taxon>Pucciniomycotina</taxon>
        <taxon>Pucciniomycetes</taxon>
        <taxon>Pucciniales</taxon>
        <taxon>Pucciniaceae</taxon>
        <taxon>Puccinia</taxon>
    </lineage>
</organism>
<sequence>MSILRRKGGRRLQFSSSGTDAGPSNPNVSPPVDPTNISLSAKRLALEESLHTHKGEEKAAGIDQDSSKGSDGPLIPCSEVEIPPSSPEEGKRWTA</sequence>
<keyword evidence="2" id="KW-1185">Reference proteome</keyword>
<accession>A0ACC0ELC2</accession>
<evidence type="ECO:0000313" key="2">
    <source>
        <dbReference type="Proteomes" id="UP001060170"/>
    </source>
</evidence>
<protein>
    <submittedName>
        <fullName evidence="1">Uncharacterized protein</fullName>
    </submittedName>
</protein>
<dbReference type="Proteomes" id="UP001060170">
    <property type="component" value="Chromosome 5"/>
</dbReference>
<gene>
    <name evidence="1" type="ORF">MJO28_005796</name>
</gene>
<proteinExistence type="predicted"/>
<comment type="caution">
    <text evidence="1">The sequence shown here is derived from an EMBL/GenBank/DDBJ whole genome shotgun (WGS) entry which is preliminary data.</text>
</comment>